<dbReference type="InterPro" id="IPR019448">
    <property type="entry name" value="NT-C2"/>
</dbReference>
<feature type="coiled-coil region" evidence="1">
    <location>
        <begin position="269"/>
        <end position="457"/>
    </location>
</feature>
<feature type="coiled-coil region" evidence="1">
    <location>
        <begin position="500"/>
        <end position="818"/>
    </location>
</feature>
<feature type="domain" description="C2 NT-type" evidence="3">
    <location>
        <begin position="3"/>
        <end position="138"/>
    </location>
</feature>
<feature type="compositionally biased region" description="Polar residues" evidence="2">
    <location>
        <begin position="233"/>
        <end position="251"/>
    </location>
</feature>
<dbReference type="AlphaFoldDB" id="A0A8K0DRV2"/>
<dbReference type="PANTHER" id="PTHR34452:SF14">
    <property type="entry name" value="MYOSIN HEAVY CHAIN, MUSCLE"/>
    <property type="match status" value="1"/>
</dbReference>
<dbReference type="Proteomes" id="UP000796880">
    <property type="component" value="Unassembled WGS sequence"/>
</dbReference>
<name>A0A8K0DRV2_9ROSA</name>
<proteinExistence type="predicted"/>
<evidence type="ECO:0000313" key="4">
    <source>
        <dbReference type="EMBL" id="KAF3432994.1"/>
    </source>
</evidence>
<protein>
    <recommendedName>
        <fullName evidence="3">C2 NT-type domain-containing protein</fullName>
    </recommendedName>
</protein>
<comment type="caution">
    <text evidence="4">The sequence shown here is derived from an EMBL/GenBank/DDBJ whole genome shotgun (WGS) entry which is preliminary data.</text>
</comment>
<evidence type="ECO:0000259" key="3">
    <source>
        <dbReference type="PROSITE" id="PS51840"/>
    </source>
</evidence>
<dbReference type="OrthoDB" id="765176at2759"/>
<keyword evidence="5" id="KW-1185">Reference proteome</keyword>
<accession>A0A8K0DRV2</accession>
<feature type="region of interest" description="Disordered" evidence="2">
    <location>
        <begin position="227"/>
        <end position="255"/>
    </location>
</feature>
<gene>
    <name evidence="4" type="ORF">FNV43_RR24096</name>
</gene>
<sequence>MFKSWSKKNKIKAVFKLQFYATEVPKLKKPAVMISLVPDDVGKPTVKLEKVAVQDGTCTWENPVFESMKLIREPKTGKIKEKIYHFIVSTGSSKAGYLGEASIDFADFSAETEPLTVSLPLKFANSGAVLHVTIQRMQGADDQRDLEENGAPVLMSDRSMENQESIWSIDEYNLNSTEDGDLAEYEFKNEDKTSTSHQDAANFLSPFRPKTMPKKGMVDAHLTNDHMHHRSNTDLSTDSVSDGSLVDSPSSIEDCHRRERLPEASDDSIDKLKTEITILRRNAELSELELQSLRKQIAKETKQGQSLSRQIISLQEERDALKLECEQLKSLQTSIDEAEAPNRLQSEMKDKKLQLESMRQELSHEKKLRGNLQLQLQKTQDSNSELILVVKDLEDMLEKRNKEISDLSSKLKTAKIEYESQRSFEKLGKKRNDAKEVDLLEHKIRDLYGEIDIYKKEKEEQDMHIKQLTLDYDLLKQDNNDMCLKLKRNQEEQKMMENEHSGYIATIKELESQIERYEETITKQALQFSESLMSINELESHVKDLEKELEKQAKQFENDLDAMTRAKTEQEERAIQAEEVLQSTKLNNAIRAEHLQDEFRRLSLEMASKVDENGKQATEALTEANELRLQNEILEDKLQKANKEIEIFKDQEKGKLHELVNKIDLKQKQIEKMSLEVKEKSIQVEQAQKQKEDKHEALLTEIQMLREEIERLKQEKSSSIEREEKEKLRKEMKQLKISIREKEIMIQKLSKQKVEWEKKFASVKQEAGKESKTTSLHASDQCNLSDLLAEVALLKDKNKSMEKELKEMEGRYSEISLRFAEVEGERQQLVMTLRNLKNGKKN</sequence>
<evidence type="ECO:0000313" key="5">
    <source>
        <dbReference type="Proteomes" id="UP000796880"/>
    </source>
</evidence>
<evidence type="ECO:0000256" key="1">
    <source>
        <dbReference type="SAM" id="Coils"/>
    </source>
</evidence>
<reference evidence="4" key="1">
    <citation type="submission" date="2020-03" db="EMBL/GenBank/DDBJ databases">
        <title>A high-quality chromosome-level genome assembly of a woody plant with both climbing and erect habits, Rhamnella rubrinervis.</title>
        <authorList>
            <person name="Lu Z."/>
            <person name="Yang Y."/>
            <person name="Zhu X."/>
            <person name="Sun Y."/>
        </authorList>
    </citation>
    <scope>NUCLEOTIDE SEQUENCE</scope>
    <source>
        <strain evidence="4">BYM</strain>
        <tissue evidence="4">Leaf</tissue>
    </source>
</reference>
<evidence type="ECO:0000256" key="2">
    <source>
        <dbReference type="SAM" id="MobiDB-lite"/>
    </source>
</evidence>
<dbReference type="EMBL" id="VOIH02000011">
    <property type="protein sequence ID" value="KAF3432994.1"/>
    <property type="molecule type" value="Genomic_DNA"/>
</dbReference>
<keyword evidence="1" id="KW-0175">Coiled coil</keyword>
<organism evidence="4 5">
    <name type="scientific">Rhamnella rubrinervis</name>
    <dbReference type="NCBI Taxonomy" id="2594499"/>
    <lineage>
        <taxon>Eukaryota</taxon>
        <taxon>Viridiplantae</taxon>
        <taxon>Streptophyta</taxon>
        <taxon>Embryophyta</taxon>
        <taxon>Tracheophyta</taxon>
        <taxon>Spermatophyta</taxon>
        <taxon>Magnoliopsida</taxon>
        <taxon>eudicotyledons</taxon>
        <taxon>Gunneridae</taxon>
        <taxon>Pentapetalae</taxon>
        <taxon>rosids</taxon>
        <taxon>fabids</taxon>
        <taxon>Rosales</taxon>
        <taxon>Rhamnaceae</taxon>
        <taxon>rhamnoid group</taxon>
        <taxon>Rhamneae</taxon>
        <taxon>Rhamnella</taxon>
    </lineage>
</organism>
<dbReference type="PROSITE" id="PS51840">
    <property type="entry name" value="C2_NT"/>
    <property type="match status" value="1"/>
</dbReference>
<dbReference type="Pfam" id="PF10358">
    <property type="entry name" value="NT-C2"/>
    <property type="match status" value="1"/>
</dbReference>
<dbReference type="PANTHER" id="PTHR34452">
    <property type="entry name" value="MYOSIN HEAVY CHAIN-RELATED PROTEIN"/>
    <property type="match status" value="1"/>
</dbReference>